<protein>
    <submittedName>
        <fullName evidence="2">CoA transferase</fullName>
    </submittedName>
</protein>
<accession>A0A9E7A534</accession>
<proteinExistence type="predicted"/>
<geneLocation type="plasmid" evidence="2 3">
    <name>pA</name>
</geneLocation>
<dbReference type="Proteomes" id="UP000831684">
    <property type="component" value="Plasmid pA"/>
</dbReference>
<keyword evidence="1 2" id="KW-0808">Transferase</keyword>
<organism evidence="2 3">
    <name type="scientific">Ancylobacter polymorphus</name>
    <dbReference type="NCBI Taxonomy" id="223390"/>
    <lineage>
        <taxon>Bacteria</taxon>
        <taxon>Pseudomonadati</taxon>
        <taxon>Pseudomonadota</taxon>
        <taxon>Alphaproteobacteria</taxon>
        <taxon>Hyphomicrobiales</taxon>
        <taxon>Xanthobacteraceae</taxon>
        <taxon>Ancylobacter</taxon>
    </lineage>
</organism>
<dbReference type="AlphaFoldDB" id="A0A9E7A534"/>
<dbReference type="Pfam" id="PF02515">
    <property type="entry name" value="CoA_transf_3"/>
    <property type="match status" value="1"/>
</dbReference>
<dbReference type="EMBL" id="CP083240">
    <property type="protein sequence ID" value="UOK73315.1"/>
    <property type="molecule type" value="Genomic_DNA"/>
</dbReference>
<dbReference type="InterPro" id="IPR050483">
    <property type="entry name" value="CoA-transferase_III_domain"/>
</dbReference>
<dbReference type="PANTHER" id="PTHR48207">
    <property type="entry name" value="SUCCINATE--HYDROXYMETHYLGLUTARATE COA-TRANSFERASE"/>
    <property type="match status" value="1"/>
</dbReference>
<keyword evidence="2" id="KW-0614">Plasmid</keyword>
<dbReference type="SUPFAM" id="SSF89796">
    <property type="entry name" value="CoA-transferase family III (CaiB/BaiF)"/>
    <property type="match status" value="1"/>
</dbReference>
<dbReference type="InterPro" id="IPR023606">
    <property type="entry name" value="CoA-Trfase_III_dom_1_sf"/>
</dbReference>
<evidence type="ECO:0000313" key="3">
    <source>
        <dbReference type="Proteomes" id="UP000831684"/>
    </source>
</evidence>
<dbReference type="KEGG" id="apol:K9D25_21970"/>
<dbReference type="GO" id="GO:0008410">
    <property type="term" value="F:CoA-transferase activity"/>
    <property type="evidence" value="ECO:0007669"/>
    <property type="project" value="TreeGrafter"/>
</dbReference>
<reference evidence="2" key="1">
    <citation type="submission" date="2021-09" db="EMBL/GenBank/DDBJ databases">
        <title>Network and meta-omics reveal the key degrader and cooperation patterns in an efficient 1,4-dioxane-degrading microbial community.</title>
        <authorList>
            <person name="Dai C."/>
        </authorList>
    </citation>
    <scope>NUCLEOTIDE SEQUENCE</scope>
    <source>
        <strain evidence="2">ZM13</strain>
        <plasmid evidence="2">pA</plasmid>
    </source>
</reference>
<dbReference type="PANTHER" id="PTHR48207:SF3">
    <property type="entry name" value="SUCCINATE--HYDROXYMETHYLGLUTARATE COA-TRANSFERASE"/>
    <property type="match status" value="1"/>
</dbReference>
<dbReference type="InterPro" id="IPR044855">
    <property type="entry name" value="CoA-Trfase_III_dom3_sf"/>
</dbReference>
<evidence type="ECO:0000313" key="2">
    <source>
        <dbReference type="EMBL" id="UOK73315.1"/>
    </source>
</evidence>
<dbReference type="InterPro" id="IPR003673">
    <property type="entry name" value="CoA-Trfase_fam_III"/>
</dbReference>
<gene>
    <name evidence="2" type="ORF">K9D25_21970</name>
</gene>
<name>A0A9E7A534_9HYPH</name>
<dbReference type="Gene3D" id="3.30.1540.10">
    <property type="entry name" value="formyl-coa transferase, domain 3"/>
    <property type="match status" value="1"/>
</dbReference>
<evidence type="ECO:0000256" key="1">
    <source>
        <dbReference type="ARBA" id="ARBA00022679"/>
    </source>
</evidence>
<sequence length="409" mass="44746">MIPTESLPPLAAGSRLGLLRGTRVLDLTTSIAGPYATMLLGDFGAEVIKVERPNIGDDSRHWGPPSYAGHALWFLSVNRNKKSLTLDFSVEAGRRILHDLIRHCDVIVTNQLPRVQRKLGIDIETVRALRPDIVYVSISGFGMAGARSEWPCYDLIAEGYSGVMDLTGEPDSGPQKVGTPAADLLAGGDAAMGCLAALVDRARTGAGHVVEISLVESMTRFMTPRVVSYLGGGELPRRSGARDSVIAIYQVFMTEDDPITLGLPNENIWRRFCAAVERNDWLEEDKYKGNAARVSVRAELAGEIQKILLRKGRTHWLDLFSATQIPAGPINRVDQVVEDPELLARGLFYSMAVEDQRIPQVGLGMRFDDQVAGYDRVPPSLGQDTDAILTQLLGCEQDEITRLRAEGVL</sequence>
<dbReference type="Gene3D" id="3.40.50.10540">
    <property type="entry name" value="Crotonobetainyl-coa:carnitine coa-transferase, domain 1"/>
    <property type="match status" value="1"/>
</dbReference>
<dbReference type="RefSeq" id="WP_244450995.1">
    <property type="nucleotide sequence ID" value="NZ_CP083240.1"/>
</dbReference>